<dbReference type="KEGG" id="fmr:Fuma_02510"/>
<comment type="similarity">
    <text evidence="1">Belongs to the intradiol ring-cleavage dioxygenase family.</text>
</comment>
<keyword evidence="6" id="KW-1185">Reference proteome</keyword>
<evidence type="ECO:0000313" key="5">
    <source>
        <dbReference type="EMBL" id="APZ92898.1"/>
    </source>
</evidence>
<dbReference type="InterPro" id="IPR050770">
    <property type="entry name" value="Intradiol_RC_Dioxygenase"/>
</dbReference>
<dbReference type="Gene3D" id="2.60.130.10">
    <property type="entry name" value="Aromatic compound dioxygenase"/>
    <property type="match status" value="1"/>
</dbReference>
<evidence type="ECO:0000256" key="3">
    <source>
        <dbReference type="ARBA" id="ARBA00023002"/>
    </source>
</evidence>
<evidence type="ECO:0000256" key="1">
    <source>
        <dbReference type="ARBA" id="ARBA00007825"/>
    </source>
</evidence>
<dbReference type="PANTHER" id="PTHR33711:SF9">
    <property type="entry name" value="PROTOCATECHUATE 3,4-DIOXYGENASE ALPHA CHAIN"/>
    <property type="match status" value="1"/>
</dbReference>
<proteinExistence type="inferred from homology"/>
<dbReference type="CDD" id="cd03459">
    <property type="entry name" value="3_4-PCD"/>
    <property type="match status" value="1"/>
</dbReference>
<dbReference type="SUPFAM" id="SSF49482">
    <property type="entry name" value="Aromatic compound dioxygenase"/>
    <property type="match status" value="1"/>
</dbReference>
<dbReference type="EMBL" id="CP017641">
    <property type="protein sequence ID" value="APZ92898.1"/>
    <property type="molecule type" value="Genomic_DNA"/>
</dbReference>
<reference evidence="5 6" key="1">
    <citation type="journal article" date="2016" name="Front. Microbiol.">
        <title>Fuerstia marisgermanicae gen. nov., sp. nov., an Unusual Member of the Phylum Planctomycetes from the German Wadden Sea.</title>
        <authorList>
            <person name="Kohn T."/>
            <person name="Heuer A."/>
            <person name="Jogler M."/>
            <person name="Vollmers J."/>
            <person name="Boedeker C."/>
            <person name="Bunk B."/>
            <person name="Rast P."/>
            <person name="Borchert D."/>
            <person name="Glockner I."/>
            <person name="Freese H.M."/>
            <person name="Klenk H.P."/>
            <person name="Overmann J."/>
            <person name="Kaster A.K."/>
            <person name="Rohde M."/>
            <person name="Wiegand S."/>
            <person name="Jogler C."/>
        </authorList>
    </citation>
    <scope>NUCLEOTIDE SEQUENCE [LARGE SCALE GENOMIC DNA]</scope>
    <source>
        <strain evidence="5 6">NH11</strain>
    </source>
</reference>
<organism evidence="5 6">
    <name type="scientific">Fuerstiella marisgermanici</name>
    <dbReference type="NCBI Taxonomy" id="1891926"/>
    <lineage>
        <taxon>Bacteria</taxon>
        <taxon>Pseudomonadati</taxon>
        <taxon>Planctomycetota</taxon>
        <taxon>Planctomycetia</taxon>
        <taxon>Planctomycetales</taxon>
        <taxon>Planctomycetaceae</taxon>
        <taxon>Fuerstiella</taxon>
    </lineage>
</organism>
<dbReference type="OrthoDB" id="9800887at2"/>
<dbReference type="InterPro" id="IPR000627">
    <property type="entry name" value="Intradiol_dOase_C"/>
</dbReference>
<evidence type="ECO:0000313" key="6">
    <source>
        <dbReference type="Proteomes" id="UP000187735"/>
    </source>
</evidence>
<dbReference type="InterPro" id="IPR039387">
    <property type="entry name" value="3_4-PCD"/>
</dbReference>
<dbReference type="AlphaFoldDB" id="A0A1P8WFQ7"/>
<dbReference type="Pfam" id="PF00775">
    <property type="entry name" value="Dioxygenase_C"/>
    <property type="match status" value="1"/>
</dbReference>
<dbReference type="RefSeq" id="WP_077028268.1">
    <property type="nucleotide sequence ID" value="NZ_CP017641.1"/>
</dbReference>
<dbReference type="PANTHER" id="PTHR33711">
    <property type="entry name" value="DIOXYGENASE, PUTATIVE (AFU_ORTHOLOGUE AFUA_2G02910)-RELATED"/>
    <property type="match status" value="1"/>
</dbReference>
<feature type="domain" description="Intradiol ring-cleavage dioxygenases" evidence="4">
    <location>
        <begin position="43"/>
        <end position="171"/>
    </location>
</feature>
<gene>
    <name evidence="5" type="primary">pcaH</name>
    <name evidence="5" type="ORF">Fuma_02510</name>
</gene>
<dbReference type="GO" id="GO:0008199">
    <property type="term" value="F:ferric iron binding"/>
    <property type="evidence" value="ECO:0007669"/>
    <property type="project" value="InterPro"/>
</dbReference>
<dbReference type="STRING" id="1891926.Fuma_02510"/>
<accession>A0A1P8WFQ7</accession>
<keyword evidence="2 5" id="KW-0223">Dioxygenase</keyword>
<dbReference type="InterPro" id="IPR015889">
    <property type="entry name" value="Intradiol_dOase_core"/>
</dbReference>
<dbReference type="GO" id="GO:0018578">
    <property type="term" value="F:protocatechuate 3,4-dioxygenase activity"/>
    <property type="evidence" value="ECO:0007669"/>
    <property type="project" value="UniProtKB-EC"/>
</dbReference>
<dbReference type="Proteomes" id="UP000187735">
    <property type="component" value="Chromosome"/>
</dbReference>
<evidence type="ECO:0000259" key="4">
    <source>
        <dbReference type="Pfam" id="PF00775"/>
    </source>
</evidence>
<dbReference type="EC" id="1.13.11.3" evidence="5"/>
<name>A0A1P8WFQ7_9PLAN</name>
<evidence type="ECO:0000256" key="2">
    <source>
        <dbReference type="ARBA" id="ARBA00022964"/>
    </source>
</evidence>
<protein>
    <submittedName>
        <fullName evidence="5">Protocatechuate 3,4-dioxygenase beta chain</fullName>
        <ecNumber evidence="5">1.13.11.3</ecNumber>
    </submittedName>
</protein>
<keyword evidence="3 5" id="KW-0560">Oxidoreductase</keyword>
<sequence length="230" mass="25462">MNRQTTNVTRRSIIQCGAAFGAAWFTTPGLFAEQLVATPRSTEGPFYPDKLPLDKDNDLIIINDSTTPAIGQITHLTGTISDVKGQPIRNALIEIWQCDSNAVYLHTADSGKKKDQQDPNFQGYGRFETNAKGEYRFRTIKPVPYPGRPSPHIHFKVTKGDRELLTSQIFIADFAGNQKDGVFRRLGNAAAQKQLQAEFTPIKESKIGELSAKFPIVVGRTPDESKGKRG</sequence>